<dbReference type="PANTHER" id="PTHR35579">
    <property type="entry name" value="CRISPR SYSTEM CMS ENDORIBONUCLEASE CSM3"/>
    <property type="match status" value="1"/>
</dbReference>
<proteinExistence type="predicted"/>
<organism evidence="3 4">
    <name type="scientific">Thermoflexus hugenholtzii JAD2</name>
    <dbReference type="NCBI Taxonomy" id="877466"/>
    <lineage>
        <taxon>Bacteria</taxon>
        <taxon>Bacillati</taxon>
        <taxon>Chloroflexota</taxon>
        <taxon>Thermoflexia</taxon>
        <taxon>Thermoflexales</taxon>
        <taxon>Thermoflexaceae</taxon>
        <taxon>Thermoflexus</taxon>
    </lineage>
</organism>
<dbReference type="OrthoDB" id="1063910at2"/>
<keyword evidence="1" id="KW-0051">Antiviral defense</keyword>
<keyword evidence="4" id="KW-1185">Reference proteome</keyword>
<dbReference type="Pfam" id="PF03787">
    <property type="entry name" value="RAMPs"/>
    <property type="match status" value="1"/>
</dbReference>
<dbReference type="RefSeq" id="WP_088572213.1">
    <property type="nucleotide sequence ID" value="NZ_FYEK01000071.1"/>
</dbReference>
<dbReference type="Proteomes" id="UP000197025">
    <property type="component" value="Unassembled WGS sequence"/>
</dbReference>
<dbReference type="InParanoid" id="A0A212RMH1"/>
<dbReference type="EMBL" id="FYEK01000071">
    <property type="protein sequence ID" value="SNB73744.1"/>
    <property type="molecule type" value="Genomic_DNA"/>
</dbReference>
<name>A0A212RMH1_9CHLR</name>
<dbReference type="InterPro" id="IPR013411">
    <property type="entry name" value="CRISPR-assoc_RAMP_Csx7"/>
</dbReference>
<evidence type="ECO:0000313" key="4">
    <source>
        <dbReference type="Proteomes" id="UP000197025"/>
    </source>
</evidence>
<dbReference type="GO" id="GO:0051607">
    <property type="term" value="P:defense response to virus"/>
    <property type="evidence" value="ECO:0007669"/>
    <property type="project" value="UniProtKB-KW"/>
</dbReference>
<dbReference type="PANTHER" id="PTHR35579:SF3">
    <property type="entry name" value="CRISPR SYSTEM CMS ENDORIBONUCLEASE CSM3"/>
    <property type="match status" value="1"/>
</dbReference>
<evidence type="ECO:0000256" key="1">
    <source>
        <dbReference type="ARBA" id="ARBA00023118"/>
    </source>
</evidence>
<feature type="domain" description="CRISPR type III-associated protein" evidence="2">
    <location>
        <begin position="31"/>
        <end position="250"/>
    </location>
</feature>
<sequence>MHSFWHFENRWLITATLRMKTALSVGTRASLMPAGSDLPVIKTPEGIPFIPGSSLKGVARAYVERLLRTVDKLGQTHQDERLWACDPLDESECCVIAKCCEHCENCKGNCCHDCSRCKNCMVKRAMQNNRLDDEKLTQEIWQRSCTACRLFGSPWLASRISFQDAMLLNRESLLRLTEIRDGVGIDRDLGSAKSGIKYDFETVPAGAEFGITIVVENADEWEVGLLLLALEAMRKGELPVGGKTTRGPGWGEIVDLKIQKVGKENLLDYLTGMGQPAEILHSELLQRLVTALQGGSHA</sequence>
<accession>A0A212RMH1</accession>
<protein>
    <submittedName>
        <fullName evidence="3">CRISPR-associated RAMP protein, SSO1426 family</fullName>
    </submittedName>
</protein>
<evidence type="ECO:0000313" key="3">
    <source>
        <dbReference type="EMBL" id="SNB73744.1"/>
    </source>
</evidence>
<dbReference type="InterPro" id="IPR005537">
    <property type="entry name" value="RAMP_III_fam"/>
</dbReference>
<dbReference type="AlphaFoldDB" id="A0A212RMH1"/>
<dbReference type="InterPro" id="IPR052216">
    <property type="entry name" value="CRISPR_Csm3_endoribonuclease"/>
</dbReference>
<dbReference type="NCBIfam" id="TIGR02581">
    <property type="entry name" value="cas_cyan_RAMP"/>
    <property type="match status" value="1"/>
</dbReference>
<gene>
    <name evidence="3" type="ORF">SAMN02746019_00019640</name>
</gene>
<reference evidence="4" key="1">
    <citation type="submission" date="2017-06" db="EMBL/GenBank/DDBJ databases">
        <authorList>
            <person name="Varghese N."/>
            <person name="Submissions S."/>
        </authorList>
    </citation>
    <scope>NUCLEOTIDE SEQUENCE [LARGE SCALE GENOMIC DNA]</scope>
    <source>
        <strain evidence="4">JAD2</strain>
    </source>
</reference>
<evidence type="ECO:0000259" key="2">
    <source>
        <dbReference type="Pfam" id="PF03787"/>
    </source>
</evidence>